<dbReference type="GO" id="GO:0005615">
    <property type="term" value="C:extracellular space"/>
    <property type="evidence" value="ECO:0007669"/>
    <property type="project" value="TreeGrafter"/>
</dbReference>
<feature type="domain" description="Platelet-derived growth factor (PDGF) family profile" evidence="12">
    <location>
        <begin position="55"/>
        <end position="158"/>
    </location>
</feature>
<evidence type="ECO:0000256" key="1">
    <source>
        <dbReference type="ARBA" id="ARBA00006686"/>
    </source>
</evidence>
<dbReference type="SUPFAM" id="SSF57501">
    <property type="entry name" value="Cystine-knot cytokines"/>
    <property type="match status" value="1"/>
</dbReference>
<dbReference type="GO" id="GO:0060754">
    <property type="term" value="P:positive regulation of mast cell chemotaxis"/>
    <property type="evidence" value="ECO:0007669"/>
    <property type="project" value="TreeGrafter"/>
</dbReference>
<evidence type="ECO:0000256" key="7">
    <source>
        <dbReference type="ARBA" id="ARBA00023180"/>
    </source>
</evidence>
<evidence type="ECO:0000313" key="14">
    <source>
        <dbReference type="Proteomes" id="UP000694388"/>
    </source>
</evidence>
<sequence>MRCPHAALCALSAIRLLLAAATEVGSSMEGTPRPGEGTSHPGEGTPRPGSSHAGAAVPFQEVWRRSYCRTLEVLVRVSREVPNAARKVTFRPACVPLLRCAGCCNDQTYECVPTSFFNTTMQVSIFPQVMRIRPLHEHHLQEMTFVQHGMCECRQKEIVNKTPEKRPRRRKGQKRMRSKEKVQSEAIKSTCAPCTQRKRHLFRQDPHTCHCWCRLSEERCLLRSQILNSHTCRCERPRR</sequence>
<evidence type="ECO:0000256" key="8">
    <source>
        <dbReference type="ARBA" id="ARBA00023246"/>
    </source>
</evidence>
<keyword evidence="2" id="KW-0217">Developmental protein</keyword>
<keyword evidence="11" id="KW-0732">Signal</keyword>
<evidence type="ECO:0000256" key="4">
    <source>
        <dbReference type="ARBA" id="ARBA00022782"/>
    </source>
</evidence>
<dbReference type="InterPro" id="IPR000072">
    <property type="entry name" value="PDGF/VEGF_dom"/>
</dbReference>
<feature type="region of interest" description="Disordered" evidence="10">
    <location>
        <begin position="25"/>
        <end position="54"/>
    </location>
</feature>
<dbReference type="PANTHER" id="PTHR12025">
    <property type="entry name" value="VASCULAR ENDOTHELIAL GROWTH FACTOR"/>
    <property type="match status" value="1"/>
</dbReference>
<protein>
    <recommendedName>
        <fullName evidence="12">Platelet-derived growth factor (PDGF) family profile domain-containing protein</fullName>
    </recommendedName>
</protein>
<dbReference type="FunFam" id="2.10.160.10:FF:000001">
    <property type="entry name" value="Vascular endothelial growth factor A"/>
    <property type="match status" value="1"/>
</dbReference>
<dbReference type="Pfam" id="PF00341">
    <property type="entry name" value="PDGF"/>
    <property type="match status" value="1"/>
</dbReference>
<dbReference type="Ensembl" id="ENSEBUT00000003451.1">
    <property type="protein sequence ID" value="ENSEBUP00000003087.1"/>
    <property type="gene ID" value="ENSEBUG00000002285.1"/>
</dbReference>
<dbReference type="GO" id="GO:0030154">
    <property type="term" value="P:cell differentiation"/>
    <property type="evidence" value="ECO:0007669"/>
    <property type="project" value="UniProtKB-KW"/>
</dbReference>
<dbReference type="Gene3D" id="2.10.160.10">
    <property type="entry name" value="Vascular endothelial growth factor, heparin-binding domain"/>
    <property type="match status" value="1"/>
</dbReference>
<dbReference type="InterPro" id="IPR029034">
    <property type="entry name" value="Cystine-knot_cytokine"/>
</dbReference>
<dbReference type="GO" id="GO:0016020">
    <property type="term" value="C:membrane"/>
    <property type="evidence" value="ECO:0007669"/>
    <property type="project" value="InterPro"/>
</dbReference>
<evidence type="ECO:0000256" key="6">
    <source>
        <dbReference type="ARBA" id="ARBA00023157"/>
    </source>
</evidence>
<dbReference type="PANTHER" id="PTHR12025:SF5">
    <property type="entry name" value="VASCULAR ENDOTHELIAL GROWTH FACTOR A, LONG FORM"/>
    <property type="match status" value="1"/>
</dbReference>
<feature type="region of interest" description="Disordered" evidence="10">
    <location>
        <begin position="162"/>
        <end position="184"/>
    </location>
</feature>
<name>A0A8C4N892_EPTBU</name>
<evidence type="ECO:0000256" key="5">
    <source>
        <dbReference type="ARBA" id="ARBA00023030"/>
    </source>
</evidence>
<dbReference type="GO" id="GO:0051781">
    <property type="term" value="P:positive regulation of cell division"/>
    <property type="evidence" value="ECO:0007669"/>
    <property type="project" value="UniProtKB-KW"/>
</dbReference>
<dbReference type="GO" id="GO:0050930">
    <property type="term" value="P:induction of positive chemotaxis"/>
    <property type="evidence" value="ECO:0007669"/>
    <property type="project" value="TreeGrafter"/>
</dbReference>
<dbReference type="GO" id="GO:0042056">
    <property type="term" value="F:chemoattractant activity"/>
    <property type="evidence" value="ECO:0007669"/>
    <property type="project" value="TreeGrafter"/>
</dbReference>
<organism evidence="13 14">
    <name type="scientific">Eptatretus burgeri</name>
    <name type="common">Inshore hagfish</name>
    <dbReference type="NCBI Taxonomy" id="7764"/>
    <lineage>
        <taxon>Eukaryota</taxon>
        <taxon>Metazoa</taxon>
        <taxon>Chordata</taxon>
        <taxon>Craniata</taxon>
        <taxon>Vertebrata</taxon>
        <taxon>Cyclostomata</taxon>
        <taxon>Myxini</taxon>
        <taxon>Myxiniformes</taxon>
        <taxon>Myxinidae</taxon>
        <taxon>Eptatretinae</taxon>
        <taxon>Eptatretus</taxon>
    </lineage>
</organism>
<dbReference type="SUPFAM" id="SSF57593">
    <property type="entry name" value="Heparin-binding domain from vascular endothelial growth factor"/>
    <property type="match status" value="1"/>
</dbReference>
<dbReference type="PROSITE" id="PS50278">
    <property type="entry name" value="PDGF_2"/>
    <property type="match status" value="1"/>
</dbReference>
<evidence type="ECO:0000256" key="2">
    <source>
        <dbReference type="ARBA" id="ARBA00022473"/>
    </source>
</evidence>
<comment type="similarity">
    <text evidence="1 9">Belongs to the PDGF/VEGF growth factor family.</text>
</comment>
<dbReference type="Gene3D" id="2.10.90.10">
    <property type="entry name" value="Cystine-knot cytokines"/>
    <property type="match status" value="1"/>
</dbReference>
<feature type="chain" id="PRO_5034597609" description="Platelet-derived growth factor (PDGF) family profile domain-containing protein" evidence="11">
    <location>
        <begin position="20"/>
        <end position="239"/>
    </location>
</feature>
<dbReference type="GO" id="GO:0008201">
    <property type="term" value="F:heparin binding"/>
    <property type="evidence" value="ECO:0007669"/>
    <property type="project" value="InterPro"/>
</dbReference>
<reference evidence="13" key="2">
    <citation type="submission" date="2025-09" db="UniProtKB">
        <authorList>
            <consortium name="Ensembl"/>
        </authorList>
    </citation>
    <scope>IDENTIFICATION</scope>
</reference>
<dbReference type="AlphaFoldDB" id="A0A8C4N892"/>
<dbReference type="SMART" id="SM00141">
    <property type="entry name" value="PDGF"/>
    <property type="match status" value="1"/>
</dbReference>
<reference evidence="13" key="1">
    <citation type="submission" date="2025-08" db="UniProtKB">
        <authorList>
            <consortium name="Ensembl"/>
        </authorList>
    </citation>
    <scope>IDENTIFICATION</scope>
</reference>
<dbReference type="InterPro" id="IPR050507">
    <property type="entry name" value="PDGF/VEGF_growth_factor"/>
</dbReference>
<dbReference type="OMA" id="HDLECEC"/>
<evidence type="ECO:0000256" key="10">
    <source>
        <dbReference type="SAM" id="MobiDB-lite"/>
    </source>
</evidence>
<dbReference type="InterPro" id="IPR036841">
    <property type="entry name" value="VEGF_C_sf"/>
</dbReference>
<keyword evidence="6" id="KW-1015">Disulfide bond</keyword>
<dbReference type="GO" id="GO:0002040">
    <property type="term" value="P:sprouting angiogenesis"/>
    <property type="evidence" value="ECO:0007669"/>
    <property type="project" value="TreeGrafter"/>
</dbReference>
<keyword evidence="8" id="KW-0497">Mitogen</keyword>
<keyword evidence="14" id="KW-1185">Reference proteome</keyword>
<dbReference type="GO" id="GO:0008083">
    <property type="term" value="F:growth factor activity"/>
    <property type="evidence" value="ECO:0007669"/>
    <property type="project" value="UniProtKB-KW"/>
</dbReference>
<keyword evidence="7" id="KW-0325">Glycoprotein</keyword>
<dbReference type="Proteomes" id="UP000694388">
    <property type="component" value="Unplaced"/>
</dbReference>
<proteinExistence type="inferred from homology"/>
<keyword evidence="5 9" id="KW-0339">Growth factor</keyword>
<dbReference type="GO" id="GO:0038084">
    <property type="term" value="P:vascular endothelial growth factor signaling pathway"/>
    <property type="evidence" value="ECO:0007669"/>
    <property type="project" value="TreeGrafter"/>
</dbReference>
<dbReference type="GO" id="GO:0005172">
    <property type="term" value="F:vascular endothelial growth factor receptor binding"/>
    <property type="evidence" value="ECO:0007669"/>
    <property type="project" value="TreeGrafter"/>
</dbReference>
<dbReference type="GO" id="GO:0001666">
    <property type="term" value="P:response to hypoxia"/>
    <property type="evidence" value="ECO:0007669"/>
    <property type="project" value="TreeGrafter"/>
</dbReference>
<keyword evidence="3" id="KW-0037">Angiogenesis</keyword>
<feature type="signal peptide" evidence="11">
    <location>
        <begin position="1"/>
        <end position="19"/>
    </location>
</feature>
<evidence type="ECO:0000256" key="9">
    <source>
        <dbReference type="RuleBase" id="RU003818"/>
    </source>
</evidence>
<accession>A0A8C4N892</accession>
<evidence type="ECO:0000259" key="12">
    <source>
        <dbReference type="PROSITE" id="PS50278"/>
    </source>
</evidence>
<dbReference type="GeneTree" id="ENSGT00940000157284"/>
<evidence type="ECO:0000256" key="11">
    <source>
        <dbReference type="SAM" id="SignalP"/>
    </source>
</evidence>
<dbReference type="InterPro" id="IPR027928">
    <property type="entry name" value="VEGF_C"/>
</dbReference>
<dbReference type="Pfam" id="PF14554">
    <property type="entry name" value="VEGF_C"/>
    <property type="match status" value="1"/>
</dbReference>
<evidence type="ECO:0000313" key="13">
    <source>
        <dbReference type="Ensembl" id="ENSEBUP00000003087.1"/>
    </source>
</evidence>
<dbReference type="GO" id="GO:0048010">
    <property type="term" value="P:vascular endothelial growth factor receptor signaling pathway"/>
    <property type="evidence" value="ECO:0007669"/>
    <property type="project" value="TreeGrafter"/>
</dbReference>
<dbReference type="GO" id="GO:0001938">
    <property type="term" value="P:positive regulation of endothelial cell proliferation"/>
    <property type="evidence" value="ECO:0007669"/>
    <property type="project" value="TreeGrafter"/>
</dbReference>
<keyword evidence="4" id="KW-0221">Differentiation</keyword>
<evidence type="ECO:0000256" key="3">
    <source>
        <dbReference type="ARBA" id="ARBA00022657"/>
    </source>
</evidence>
<dbReference type="GO" id="GO:0045766">
    <property type="term" value="P:positive regulation of angiogenesis"/>
    <property type="evidence" value="ECO:0007669"/>
    <property type="project" value="TreeGrafter"/>
</dbReference>
<feature type="compositionally biased region" description="Basic residues" evidence="10">
    <location>
        <begin position="166"/>
        <end position="178"/>
    </location>
</feature>